<dbReference type="EC" id="2.8.2.-" evidence="9"/>
<keyword evidence="3 9" id="KW-0808">Transferase</keyword>
<keyword evidence="6 9" id="KW-0333">Golgi apparatus</keyword>
<evidence type="ECO:0000313" key="11">
    <source>
        <dbReference type="EMBL" id="CAF1458551.1"/>
    </source>
</evidence>
<evidence type="ECO:0000256" key="4">
    <source>
        <dbReference type="ARBA" id="ARBA00022692"/>
    </source>
</evidence>
<dbReference type="GO" id="GO:0000139">
    <property type="term" value="C:Golgi membrane"/>
    <property type="evidence" value="ECO:0007669"/>
    <property type="project" value="UniProtKB-SubCell"/>
</dbReference>
<evidence type="ECO:0000313" key="12">
    <source>
        <dbReference type="EMBL" id="CAF3808282.1"/>
    </source>
</evidence>
<evidence type="ECO:0000256" key="9">
    <source>
        <dbReference type="RuleBase" id="RU364020"/>
    </source>
</evidence>
<dbReference type="AlphaFoldDB" id="A0A815Q4T2"/>
<keyword evidence="14" id="KW-1185">Reference proteome</keyword>
<evidence type="ECO:0000256" key="2">
    <source>
        <dbReference type="ARBA" id="ARBA00006339"/>
    </source>
</evidence>
<name>A0A815Q4T2_9BILA</name>
<evidence type="ECO:0000313" key="13">
    <source>
        <dbReference type="EMBL" id="CAF4329578.1"/>
    </source>
</evidence>
<evidence type="ECO:0000256" key="7">
    <source>
        <dbReference type="ARBA" id="ARBA00023136"/>
    </source>
</evidence>
<keyword evidence="9" id="KW-0735">Signal-anchor</keyword>
<evidence type="ECO:0000256" key="1">
    <source>
        <dbReference type="ARBA" id="ARBA00004323"/>
    </source>
</evidence>
<sequence length="288" mass="34590">MGPSNINFFQIMEQPNFNNLSSFCKKITNETPYSNLLNVKRLNSIACPVPKVASTNILRIILLTSNERYLKQTKKQNNALIAKLNSSYLYTTIYPTIYSMKLKNMKFNDRRNLLKNTTIFKFVIVRHPFKRIISVFYDKFIYPEPFESKEWRYRKRVMLKTLKHKNFTFKTFLLYIVYSIEHNFKLNIHWDRVVTVCDFCKVKFDWIGKYENFDEDVDILLKRLNIDSKVSFPSHKLDPNHKKLNIDDKKMYNMIKSVGEKKYNVLLNYYRPDFEAFNYTAENFQTET</sequence>
<dbReference type="EMBL" id="CAJNOK010007634">
    <property type="protein sequence ID" value="CAF1040078.1"/>
    <property type="molecule type" value="Genomic_DNA"/>
</dbReference>
<accession>A0A815Q4T2</accession>
<keyword evidence="7" id="KW-0472">Membrane</keyword>
<dbReference type="Proteomes" id="UP000682733">
    <property type="component" value="Unassembled WGS sequence"/>
</dbReference>
<dbReference type="GO" id="GO:0008146">
    <property type="term" value="F:sulfotransferase activity"/>
    <property type="evidence" value="ECO:0007669"/>
    <property type="project" value="InterPro"/>
</dbReference>
<dbReference type="EMBL" id="CAJOBC010085327">
    <property type="protein sequence ID" value="CAF4329578.1"/>
    <property type="molecule type" value="Genomic_DNA"/>
</dbReference>
<dbReference type="PANTHER" id="PTHR12137:SF54">
    <property type="entry name" value="CARBOHYDRATE SULFOTRANSFERASE"/>
    <property type="match status" value="1"/>
</dbReference>
<dbReference type="GO" id="GO:0016051">
    <property type="term" value="P:carbohydrate biosynthetic process"/>
    <property type="evidence" value="ECO:0007669"/>
    <property type="project" value="InterPro"/>
</dbReference>
<reference evidence="11" key="1">
    <citation type="submission" date="2021-02" db="EMBL/GenBank/DDBJ databases">
        <authorList>
            <person name="Nowell W R."/>
        </authorList>
    </citation>
    <scope>NUCLEOTIDE SEQUENCE</scope>
</reference>
<keyword evidence="5" id="KW-1133">Transmembrane helix</keyword>
<organism evidence="11 14">
    <name type="scientific">Didymodactylos carnosus</name>
    <dbReference type="NCBI Taxonomy" id="1234261"/>
    <lineage>
        <taxon>Eukaryota</taxon>
        <taxon>Metazoa</taxon>
        <taxon>Spiralia</taxon>
        <taxon>Gnathifera</taxon>
        <taxon>Rotifera</taxon>
        <taxon>Eurotatoria</taxon>
        <taxon>Bdelloidea</taxon>
        <taxon>Philodinida</taxon>
        <taxon>Philodinidae</taxon>
        <taxon>Didymodactylos</taxon>
    </lineage>
</organism>
<evidence type="ECO:0000256" key="5">
    <source>
        <dbReference type="ARBA" id="ARBA00022989"/>
    </source>
</evidence>
<dbReference type="OrthoDB" id="2019940at2759"/>
<gene>
    <name evidence="11" type="ORF">GPM918_LOCUS34994</name>
    <name evidence="10" type="ORF">OVA965_LOCUS16440</name>
    <name evidence="13" type="ORF">SRO942_LOCUS35708</name>
    <name evidence="12" type="ORF">TMI583_LOCUS16449</name>
</gene>
<comment type="similarity">
    <text evidence="2 9">Belongs to the sulfotransferase 2 family.</text>
</comment>
<dbReference type="EMBL" id="CAJOBA010007645">
    <property type="protein sequence ID" value="CAF3808282.1"/>
    <property type="molecule type" value="Genomic_DNA"/>
</dbReference>
<dbReference type="Pfam" id="PF03567">
    <property type="entry name" value="Sulfotransfer_2"/>
    <property type="match status" value="1"/>
</dbReference>
<keyword evidence="4" id="KW-0812">Transmembrane</keyword>
<comment type="subcellular location">
    <subcellularLocation>
        <location evidence="1 9">Golgi apparatus membrane</location>
        <topology evidence="1 9">Single-pass type II membrane protein</topology>
    </subcellularLocation>
</comment>
<dbReference type="InterPro" id="IPR018011">
    <property type="entry name" value="Carb_sulfotrans_8-10"/>
</dbReference>
<keyword evidence="8 9" id="KW-0325">Glycoprotein</keyword>
<dbReference type="InterPro" id="IPR005331">
    <property type="entry name" value="Sulfotransferase"/>
</dbReference>
<dbReference type="Proteomes" id="UP000663829">
    <property type="component" value="Unassembled WGS sequence"/>
</dbReference>
<evidence type="ECO:0000313" key="14">
    <source>
        <dbReference type="Proteomes" id="UP000663829"/>
    </source>
</evidence>
<proteinExistence type="inferred from homology"/>
<evidence type="ECO:0000256" key="3">
    <source>
        <dbReference type="ARBA" id="ARBA00022679"/>
    </source>
</evidence>
<dbReference type="Proteomes" id="UP000681722">
    <property type="component" value="Unassembled WGS sequence"/>
</dbReference>
<comment type="caution">
    <text evidence="11">The sequence shown here is derived from an EMBL/GenBank/DDBJ whole genome shotgun (WGS) entry which is preliminary data.</text>
</comment>
<dbReference type="PANTHER" id="PTHR12137">
    <property type="entry name" value="CARBOHYDRATE SULFOTRANSFERASE"/>
    <property type="match status" value="1"/>
</dbReference>
<evidence type="ECO:0000256" key="6">
    <source>
        <dbReference type="ARBA" id="ARBA00023034"/>
    </source>
</evidence>
<dbReference type="Proteomes" id="UP000677228">
    <property type="component" value="Unassembled WGS sequence"/>
</dbReference>
<evidence type="ECO:0000313" key="10">
    <source>
        <dbReference type="EMBL" id="CAF1040078.1"/>
    </source>
</evidence>
<keyword evidence="9" id="KW-0119">Carbohydrate metabolism</keyword>
<dbReference type="EMBL" id="CAJNOQ010019870">
    <property type="protein sequence ID" value="CAF1458551.1"/>
    <property type="molecule type" value="Genomic_DNA"/>
</dbReference>
<protein>
    <recommendedName>
        <fullName evidence="9">Carbohydrate sulfotransferase</fullName>
        <ecNumber evidence="9">2.8.2.-</ecNumber>
    </recommendedName>
</protein>
<evidence type="ECO:0000256" key="8">
    <source>
        <dbReference type="ARBA" id="ARBA00023180"/>
    </source>
</evidence>